<name>T1ETN4_HELRO</name>
<reference evidence="3" key="3">
    <citation type="submission" date="2015-06" db="UniProtKB">
        <authorList>
            <consortium name="EnsemblMetazoa"/>
        </authorList>
    </citation>
    <scope>IDENTIFICATION</scope>
</reference>
<dbReference type="InterPro" id="IPR000922">
    <property type="entry name" value="Lectin_gal-bd_dom"/>
</dbReference>
<sequence>MSTCLKNENDGGLDTNDRKFVGCFVDIKFMISGLCGGRQHCDVPIARINEKTSCYSYLKYYLEATYLCLKEEYCFSDSFLAKCESNEVVFIKEALFGRPKIGACLNSEKDSDLNMKDSKVVGCYADIRDIISGKCGGKQQCEIFVARIQEKTTCHSYLKHYLEASYVCLKGLE</sequence>
<dbReference type="CDD" id="cd22823">
    <property type="entry name" value="Gal_Rha_Lectin"/>
    <property type="match status" value="1"/>
</dbReference>
<keyword evidence="4" id="KW-1185">Reference proteome</keyword>
<dbReference type="Proteomes" id="UP000015101">
    <property type="component" value="Unassembled WGS sequence"/>
</dbReference>
<dbReference type="InterPro" id="IPR043159">
    <property type="entry name" value="Lectin_gal-bd_sf"/>
</dbReference>
<evidence type="ECO:0000313" key="3">
    <source>
        <dbReference type="EnsemblMetazoa" id="HelroP163102"/>
    </source>
</evidence>
<dbReference type="EMBL" id="AMQM01001291">
    <property type="status" value="NOT_ANNOTATED_CDS"/>
    <property type="molecule type" value="Genomic_DNA"/>
</dbReference>
<dbReference type="EMBL" id="KB097495">
    <property type="protein sequence ID" value="ESN96072.1"/>
    <property type="molecule type" value="Genomic_DNA"/>
</dbReference>
<dbReference type="KEGG" id="hro:HELRODRAFT_163102"/>
<gene>
    <name evidence="3" type="primary">20199934</name>
    <name evidence="2" type="ORF">HELRODRAFT_163102</name>
</gene>
<dbReference type="InParanoid" id="T1ETN4"/>
<evidence type="ECO:0000259" key="1">
    <source>
        <dbReference type="Pfam" id="PF02140"/>
    </source>
</evidence>
<dbReference type="OrthoDB" id="6325751at2759"/>
<dbReference type="Gene3D" id="2.60.120.740">
    <property type="match status" value="1"/>
</dbReference>
<dbReference type="HOGENOM" id="CLU_1549315_0_0_1"/>
<dbReference type="GeneID" id="20199934"/>
<dbReference type="PANTHER" id="PTHR46780">
    <property type="entry name" value="PROTEIN EVA-1"/>
    <property type="match status" value="1"/>
</dbReference>
<evidence type="ECO:0000313" key="4">
    <source>
        <dbReference type="Proteomes" id="UP000015101"/>
    </source>
</evidence>
<dbReference type="RefSeq" id="XP_009025322.1">
    <property type="nucleotide sequence ID" value="XM_009027074.1"/>
</dbReference>
<evidence type="ECO:0000313" key="2">
    <source>
        <dbReference type="EMBL" id="ESN96072.1"/>
    </source>
</evidence>
<organism evidence="3 4">
    <name type="scientific">Helobdella robusta</name>
    <name type="common">Californian leech</name>
    <dbReference type="NCBI Taxonomy" id="6412"/>
    <lineage>
        <taxon>Eukaryota</taxon>
        <taxon>Metazoa</taxon>
        <taxon>Spiralia</taxon>
        <taxon>Lophotrochozoa</taxon>
        <taxon>Annelida</taxon>
        <taxon>Clitellata</taxon>
        <taxon>Hirudinea</taxon>
        <taxon>Rhynchobdellida</taxon>
        <taxon>Glossiphoniidae</taxon>
        <taxon>Helobdella</taxon>
    </lineage>
</organism>
<feature type="domain" description="SUEL-type lectin" evidence="1">
    <location>
        <begin position="82"/>
        <end position="168"/>
    </location>
</feature>
<dbReference type="EnsemblMetazoa" id="HelroT163102">
    <property type="protein sequence ID" value="HelroP163102"/>
    <property type="gene ID" value="HelroG163102"/>
</dbReference>
<proteinExistence type="predicted"/>
<dbReference type="GO" id="GO:0030246">
    <property type="term" value="F:carbohydrate binding"/>
    <property type="evidence" value="ECO:0007669"/>
    <property type="project" value="InterPro"/>
</dbReference>
<protein>
    <recommendedName>
        <fullName evidence="1">SUEL-type lectin domain-containing protein</fullName>
    </recommendedName>
</protein>
<reference evidence="2 4" key="2">
    <citation type="journal article" date="2013" name="Nature">
        <title>Insights into bilaterian evolution from three spiralian genomes.</title>
        <authorList>
            <person name="Simakov O."/>
            <person name="Marletaz F."/>
            <person name="Cho S.J."/>
            <person name="Edsinger-Gonzales E."/>
            <person name="Havlak P."/>
            <person name="Hellsten U."/>
            <person name="Kuo D.H."/>
            <person name="Larsson T."/>
            <person name="Lv J."/>
            <person name="Arendt D."/>
            <person name="Savage R."/>
            <person name="Osoegawa K."/>
            <person name="de Jong P."/>
            <person name="Grimwood J."/>
            <person name="Chapman J.A."/>
            <person name="Shapiro H."/>
            <person name="Aerts A."/>
            <person name="Otillar R.P."/>
            <person name="Terry A.Y."/>
            <person name="Boore J.L."/>
            <person name="Grigoriev I.V."/>
            <person name="Lindberg D.R."/>
            <person name="Seaver E.C."/>
            <person name="Weisblat D.A."/>
            <person name="Putnam N.H."/>
            <person name="Rokhsar D.S."/>
        </authorList>
    </citation>
    <scope>NUCLEOTIDE SEQUENCE</scope>
</reference>
<dbReference type="AlphaFoldDB" id="T1ETN4"/>
<dbReference type="CTD" id="20199934"/>
<accession>T1ETN4</accession>
<dbReference type="Pfam" id="PF02140">
    <property type="entry name" value="SUEL_Lectin"/>
    <property type="match status" value="1"/>
</dbReference>
<reference evidence="4" key="1">
    <citation type="submission" date="2012-12" db="EMBL/GenBank/DDBJ databases">
        <authorList>
            <person name="Hellsten U."/>
            <person name="Grimwood J."/>
            <person name="Chapman J.A."/>
            <person name="Shapiro H."/>
            <person name="Aerts A."/>
            <person name="Otillar R.P."/>
            <person name="Terry A.Y."/>
            <person name="Boore J.L."/>
            <person name="Simakov O."/>
            <person name="Marletaz F."/>
            <person name="Cho S.-J."/>
            <person name="Edsinger-Gonzales E."/>
            <person name="Havlak P."/>
            <person name="Kuo D.-H."/>
            <person name="Larsson T."/>
            <person name="Lv J."/>
            <person name="Arendt D."/>
            <person name="Savage R."/>
            <person name="Osoegawa K."/>
            <person name="de Jong P."/>
            <person name="Lindberg D.R."/>
            <person name="Seaver E.C."/>
            <person name="Weisblat D.A."/>
            <person name="Putnam N.H."/>
            <person name="Grigoriev I.V."/>
            <person name="Rokhsar D.S."/>
        </authorList>
    </citation>
    <scope>NUCLEOTIDE SEQUENCE</scope>
</reference>